<dbReference type="PANTHER" id="PTHR42718:SF42">
    <property type="entry name" value="EXPORT PROTEIN"/>
    <property type="match status" value="1"/>
</dbReference>
<dbReference type="InterPro" id="IPR036259">
    <property type="entry name" value="MFS_trans_sf"/>
</dbReference>
<reference evidence="7" key="2">
    <citation type="submission" date="2020-09" db="EMBL/GenBank/DDBJ databases">
        <authorList>
            <person name="Yu Y."/>
        </authorList>
    </citation>
    <scope>NUCLEOTIDE SEQUENCE</scope>
    <source>
        <strain evidence="7">KCTC 49039</strain>
    </source>
</reference>
<evidence type="ECO:0000313" key="7">
    <source>
        <dbReference type="EMBL" id="MBD8080764.1"/>
    </source>
</evidence>
<dbReference type="Proteomes" id="UP000610846">
    <property type="component" value="Unassembled WGS sequence"/>
</dbReference>
<protein>
    <submittedName>
        <fullName evidence="7">MFS transporter</fullName>
    </submittedName>
</protein>
<keyword evidence="3 5" id="KW-1133">Transmembrane helix</keyword>
<feature type="transmembrane region" description="Helical" evidence="5">
    <location>
        <begin position="173"/>
        <end position="190"/>
    </location>
</feature>
<evidence type="ECO:0000313" key="8">
    <source>
        <dbReference type="Proteomes" id="UP000610846"/>
    </source>
</evidence>
<feature type="transmembrane region" description="Helical" evidence="5">
    <location>
        <begin position="85"/>
        <end position="109"/>
    </location>
</feature>
<feature type="transmembrane region" description="Helical" evidence="5">
    <location>
        <begin position="371"/>
        <end position="394"/>
    </location>
</feature>
<keyword evidence="2 5" id="KW-0812">Transmembrane</keyword>
<dbReference type="SUPFAM" id="SSF103473">
    <property type="entry name" value="MFS general substrate transporter"/>
    <property type="match status" value="1"/>
</dbReference>
<dbReference type="CDD" id="cd17321">
    <property type="entry name" value="MFS_MMR_MDR_like"/>
    <property type="match status" value="1"/>
</dbReference>
<comment type="caution">
    <text evidence="7">The sequence shown here is derived from an EMBL/GenBank/DDBJ whole genome shotgun (WGS) entry which is preliminary data.</text>
</comment>
<dbReference type="Pfam" id="PF07690">
    <property type="entry name" value="MFS_1"/>
    <property type="match status" value="1"/>
</dbReference>
<dbReference type="RefSeq" id="WP_191830337.1">
    <property type="nucleotide sequence ID" value="NZ_JACYHB010000020.1"/>
</dbReference>
<evidence type="ECO:0000259" key="6">
    <source>
        <dbReference type="PROSITE" id="PS50850"/>
    </source>
</evidence>
<comment type="subcellular location">
    <subcellularLocation>
        <location evidence="1">Cell membrane</location>
        <topology evidence="1">Multi-pass membrane protein</topology>
    </subcellularLocation>
</comment>
<dbReference type="AlphaFoldDB" id="A0A927PHA6"/>
<sequence>MTIRSYRKHVTVSQRVLVVAILASFVSFLDGSVVNVALPAISDELTTGPVTGLALQQWVVDGYLITLGAFILLAGSLSDVYGRRVVLAVGLVGFAVTSVACALAPTGLFLVVARVLQGVAGALLVPSSLAMIVSTFDGARQARAIGTWTAWTGTASLAGPLLGGILIDTVSWRWVFWINVLPVAVTLLLLRGVPRSTAEEADVAAGRRVDGLGAALAAVGLAGTVFALIEQGRFGWSDAVVWIPFVVGVACLAGFVAWERRAPDPMLPPRLFRVRNFAWGNLATVAIYGALYFGGFVVTLFLQQVAGYSATAAGLAQIPITLVMLALSSRFGTLAGRYGPRLFMTLGPIVGAAGYLLLLTTSDDAVYVSQVLPGMLLFGLGLAATVAPLTSAILGSIPPADAGIGSAVNNAVSRVAGLVMIAFAGVVAGGALDIDGFHRSLLVTAALLVLGGVLSWVGIRNEHVRDARGG</sequence>
<organism evidence="7 8">
    <name type="scientific">Cellulosimicrobium arenosum</name>
    <dbReference type="NCBI Taxonomy" id="2708133"/>
    <lineage>
        <taxon>Bacteria</taxon>
        <taxon>Bacillati</taxon>
        <taxon>Actinomycetota</taxon>
        <taxon>Actinomycetes</taxon>
        <taxon>Micrococcales</taxon>
        <taxon>Promicromonosporaceae</taxon>
        <taxon>Cellulosimicrobium</taxon>
    </lineage>
</organism>
<feature type="transmembrane region" description="Helical" evidence="5">
    <location>
        <begin position="211"/>
        <end position="229"/>
    </location>
</feature>
<evidence type="ECO:0000256" key="1">
    <source>
        <dbReference type="ARBA" id="ARBA00004651"/>
    </source>
</evidence>
<dbReference type="Gene3D" id="1.20.1720.10">
    <property type="entry name" value="Multidrug resistance protein D"/>
    <property type="match status" value="1"/>
</dbReference>
<evidence type="ECO:0000256" key="2">
    <source>
        <dbReference type="ARBA" id="ARBA00022692"/>
    </source>
</evidence>
<feature type="transmembrane region" description="Helical" evidence="5">
    <location>
        <begin position="308"/>
        <end position="327"/>
    </location>
</feature>
<name>A0A927PHA6_9MICO</name>
<feature type="transmembrane region" description="Helical" evidence="5">
    <location>
        <begin position="115"/>
        <end position="136"/>
    </location>
</feature>
<feature type="transmembrane region" description="Helical" evidence="5">
    <location>
        <begin position="339"/>
        <end position="359"/>
    </location>
</feature>
<dbReference type="GO" id="GO:0005886">
    <property type="term" value="C:plasma membrane"/>
    <property type="evidence" value="ECO:0007669"/>
    <property type="project" value="UniProtKB-SubCell"/>
</dbReference>
<reference evidence="7" key="1">
    <citation type="journal article" date="2018" name="Curr. Microbiol.">
        <title>Cellulosimicrobium arenosum sp. nov., Isolated from Marine Sediment Sand.</title>
        <authorList>
            <person name="Oh M."/>
            <person name="Kim J.H."/>
            <person name="Yoon J.H."/>
            <person name="Schumann P."/>
            <person name="Kim W."/>
        </authorList>
    </citation>
    <scope>NUCLEOTIDE SEQUENCE</scope>
    <source>
        <strain evidence="7">KCTC 49039</strain>
    </source>
</reference>
<feature type="transmembrane region" description="Helical" evidence="5">
    <location>
        <begin position="148"/>
        <end position="167"/>
    </location>
</feature>
<keyword evidence="4 5" id="KW-0472">Membrane</keyword>
<evidence type="ECO:0000256" key="5">
    <source>
        <dbReference type="SAM" id="Phobius"/>
    </source>
</evidence>
<feature type="transmembrane region" description="Helical" evidence="5">
    <location>
        <begin position="279"/>
        <end position="302"/>
    </location>
</feature>
<keyword evidence="8" id="KW-1185">Reference proteome</keyword>
<feature type="domain" description="Major facilitator superfamily (MFS) profile" evidence="6">
    <location>
        <begin position="16"/>
        <end position="463"/>
    </location>
</feature>
<feature type="transmembrane region" description="Helical" evidence="5">
    <location>
        <begin position="415"/>
        <end position="434"/>
    </location>
</feature>
<feature type="transmembrane region" description="Helical" evidence="5">
    <location>
        <begin position="440"/>
        <end position="459"/>
    </location>
</feature>
<dbReference type="InterPro" id="IPR020846">
    <property type="entry name" value="MFS_dom"/>
</dbReference>
<dbReference type="PROSITE" id="PS50850">
    <property type="entry name" value="MFS"/>
    <property type="match status" value="1"/>
</dbReference>
<accession>A0A927PHA6</accession>
<gene>
    <name evidence="7" type="ORF">IF651_17110</name>
</gene>
<dbReference type="GO" id="GO:0022857">
    <property type="term" value="F:transmembrane transporter activity"/>
    <property type="evidence" value="ECO:0007669"/>
    <property type="project" value="InterPro"/>
</dbReference>
<dbReference type="InterPro" id="IPR011701">
    <property type="entry name" value="MFS"/>
</dbReference>
<dbReference type="PANTHER" id="PTHR42718">
    <property type="entry name" value="MAJOR FACILITATOR SUPERFAMILY MULTIDRUG TRANSPORTER MFSC"/>
    <property type="match status" value="1"/>
</dbReference>
<evidence type="ECO:0000256" key="4">
    <source>
        <dbReference type="ARBA" id="ARBA00023136"/>
    </source>
</evidence>
<feature type="transmembrane region" description="Helical" evidence="5">
    <location>
        <begin position="58"/>
        <end position="78"/>
    </location>
</feature>
<dbReference type="Gene3D" id="1.20.1250.20">
    <property type="entry name" value="MFS general substrate transporter like domains"/>
    <property type="match status" value="1"/>
</dbReference>
<evidence type="ECO:0000256" key="3">
    <source>
        <dbReference type="ARBA" id="ARBA00022989"/>
    </source>
</evidence>
<feature type="transmembrane region" description="Helical" evidence="5">
    <location>
        <begin position="16"/>
        <end position="38"/>
    </location>
</feature>
<feature type="transmembrane region" description="Helical" evidence="5">
    <location>
        <begin position="241"/>
        <end position="258"/>
    </location>
</feature>
<proteinExistence type="predicted"/>
<dbReference type="EMBL" id="JACYHB010000020">
    <property type="protein sequence ID" value="MBD8080764.1"/>
    <property type="molecule type" value="Genomic_DNA"/>
</dbReference>